<proteinExistence type="predicted"/>
<accession>A0A9P5MUK7</accession>
<dbReference type="AlphaFoldDB" id="A0A9P5MUK7"/>
<reference evidence="1" key="1">
    <citation type="submission" date="2019-10" db="EMBL/GenBank/DDBJ databases">
        <authorList>
            <consortium name="DOE Joint Genome Institute"/>
            <person name="Kuo A."/>
            <person name="Miyauchi S."/>
            <person name="Kiss E."/>
            <person name="Drula E."/>
            <person name="Kohler A."/>
            <person name="Sanchez-Garcia M."/>
            <person name="Andreopoulos B."/>
            <person name="Barry K.W."/>
            <person name="Bonito G."/>
            <person name="Buee M."/>
            <person name="Carver A."/>
            <person name="Chen C."/>
            <person name="Cichocki N."/>
            <person name="Clum A."/>
            <person name="Culley D."/>
            <person name="Crous P.W."/>
            <person name="Fauchery L."/>
            <person name="Girlanda M."/>
            <person name="Hayes R."/>
            <person name="Keri Z."/>
            <person name="LaButti K."/>
            <person name="Lipzen A."/>
            <person name="Lombard V."/>
            <person name="Magnuson J."/>
            <person name="Maillard F."/>
            <person name="Morin E."/>
            <person name="Murat C."/>
            <person name="Nolan M."/>
            <person name="Ohm R."/>
            <person name="Pangilinan J."/>
            <person name="Pereira M."/>
            <person name="Perotto S."/>
            <person name="Peter M."/>
            <person name="Riley R."/>
            <person name="Sitrit Y."/>
            <person name="Stielow B."/>
            <person name="Szollosi G."/>
            <person name="Zifcakova L."/>
            <person name="Stursova M."/>
            <person name="Spatafora J.W."/>
            <person name="Tedersoo L."/>
            <person name="Vaario L.-M."/>
            <person name="Yamada A."/>
            <person name="Yan M."/>
            <person name="Wang P."/>
            <person name="Xu J."/>
            <person name="Bruns T."/>
            <person name="Baldrian P."/>
            <person name="Vilgalys R."/>
            <person name="Henrissat B."/>
            <person name="Grigoriev I.V."/>
            <person name="Hibbett D."/>
            <person name="Nagy L.G."/>
            <person name="Martin F.M."/>
        </authorList>
    </citation>
    <scope>NUCLEOTIDE SEQUENCE</scope>
    <source>
        <strain evidence="1">Prilba</strain>
    </source>
</reference>
<name>A0A9P5MUK7_9AGAM</name>
<reference evidence="1" key="2">
    <citation type="journal article" date="2020" name="Nat. Commun.">
        <title>Large-scale genome sequencing of mycorrhizal fungi provides insights into the early evolution of symbiotic traits.</title>
        <authorList>
            <person name="Miyauchi S."/>
            <person name="Kiss E."/>
            <person name="Kuo A."/>
            <person name="Drula E."/>
            <person name="Kohler A."/>
            <person name="Sanchez-Garcia M."/>
            <person name="Morin E."/>
            <person name="Andreopoulos B."/>
            <person name="Barry K.W."/>
            <person name="Bonito G."/>
            <person name="Buee M."/>
            <person name="Carver A."/>
            <person name="Chen C."/>
            <person name="Cichocki N."/>
            <person name="Clum A."/>
            <person name="Culley D."/>
            <person name="Crous P.W."/>
            <person name="Fauchery L."/>
            <person name="Girlanda M."/>
            <person name="Hayes R.D."/>
            <person name="Keri Z."/>
            <person name="LaButti K."/>
            <person name="Lipzen A."/>
            <person name="Lombard V."/>
            <person name="Magnuson J."/>
            <person name="Maillard F."/>
            <person name="Murat C."/>
            <person name="Nolan M."/>
            <person name="Ohm R.A."/>
            <person name="Pangilinan J."/>
            <person name="Pereira M.F."/>
            <person name="Perotto S."/>
            <person name="Peter M."/>
            <person name="Pfister S."/>
            <person name="Riley R."/>
            <person name="Sitrit Y."/>
            <person name="Stielow J.B."/>
            <person name="Szollosi G."/>
            <person name="Zifcakova L."/>
            <person name="Stursova M."/>
            <person name="Spatafora J.W."/>
            <person name="Tedersoo L."/>
            <person name="Vaario L.M."/>
            <person name="Yamada A."/>
            <person name="Yan M."/>
            <person name="Wang P."/>
            <person name="Xu J."/>
            <person name="Bruns T."/>
            <person name="Baldrian P."/>
            <person name="Vilgalys R."/>
            <person name="Dunand C."/>
            <person name="Henrissat B."/>
            <person name="Grigoriev I.V."/>
            <person name="Hibbett D."/>
            <person name="Nagy L.G."/>
            <person name="Martin F.M."/>
        </authorList>
    </citation>
    <scope>NUCLEOTIDE SEQUENCE</scope>
    <source>
        <strain evidence="1">Prilba</strain>
    </source>
</reference>
<dbReference type="OrthoDB" id="3230691at2759"/>
<organism evidence="1 2">
    <name type="scientific">Russula ochroleuca</name>
    <dbReference type="NCBI Taxonomy" id="152965"/>
    <lineage>
        <taxon>Eukaryota</taxon>
        <taxon>Fungi</taxon>
        <taxon>Dikarya</taxon>
        <taxon>Basidiomycota</taxon>
        <taxon>Agaricomycotina</taxon>
        <taxon>Agaricomycetes</taxon>
        <taxon>Russulales</taxon>
        <taxon>Russulaceae</taxon>
        <taxon>Russula</taxon>
    </lineage>
</organism>
<dbReference type="Proteomes" id="UP000759537">
    <property type="component" value="Unassembled WGS sequence"/>
</dbReference>
<evidence type="ECO:0000313" key="2">
    <source>
        <dbReference type="Proteomes" id="UP000759537"/>
    </source>
</evidence>
<keyword evidence="2" id="KW-1185">Reference proteome</keyword>
<comment type="caution">
    <text evidence="1">The sequence shown here is derived from an EMBL/GenBank/DDBJ whole genome shotgun (WGS) entry which is preliminary data.</text>
</comment>
<sequence length="229" mass="25628">MSFIIQEANELQPSNFSTPWLSSIIISQDLKSDHDRFDVSLSQNPEYWQYNRSLAASPFDLSDSESDSDCDDDDAHSVASLNFSTIVEWEGIETLEITESNALGLVFTSAEDVLGAKRAESLRIPHYYRDDRNCDCPDQKPQNIGLQGNVSDYPGYKTFQSMDWPNDCKFSRAPRLCTNSLPEEDDEDLLYSGSDLGGWLTGALDGVPKIMPLDCLNFGLPVPFAMMEN</sequence>
<evidence type="ECO:0000313" key="1">
    <source>
        <dbReference type="EMBL" id="KAF8479039.1"/>
    </source>
</evidence>
<protein>
    <submittedName>
        <fullName evidence="1">Uncharacterized protein</fullName>
    </submittedName>
</protein>
<dbReference type="EMBL" id="WHVB01000010">
    <property type="protein sequence ID" value="KAF8479039.1"/>
    <property type="molecule type" value="Genomic_DNA"/>
</dbReference>
<gene>
    <name evidence="1" type="ORF">DFH94DRAFT_37349</name>
</gene>